<evidence type="ECO:0000256" key="3">
    <source>
        <dbReference type="ARBA" id="ARBA00023163"/>
    </source>
</evidence>
<reference evidence="7" key="1">
    <citation type="journal article" date="2019" name="Int. J. Syst. Evol. Microbiol.">
        <title>The Global Catalogue of Microorganisms (GCM) 10K type strain sequencing project: providing services to taxonomists for standard genome sequencing and annotation.</title>
        <authorList>
            <consortium name="The Broad Institute Genomics Platform"/>
            <consortium name="The Broad Institute Genome Sequencing Center for Infectious Disease"/>
            <person name="Wu L."/>
            <person name="Ma J."/>
        </authorList>
    </citation>
    <scope>NUCLEOTIDE SEQUENCE [LARGE SCALE GENOMIC DNA]</scope>
    <source>
        <strain evidence="7">JCM 17137</strain>
    </source>
</reference>
<evidence type="ECO:0000259" key="5">
    <source>
        <dbReference type="PROSITE" id="PS50977"/>
    </source>
</evidence>
<keyword evidence="7" id="KW-1185">Reference proteome</keyword>
<dbReference type="InterPro" id="IPR009057">
    <property type="entry name" value="Homeodomain-like_sf"/>
</dbReference>
<dbReference type="Gene3D" id="1.10.357.10">
    <property type="entry name" value="Tetracycline Repressor, domain 2"/>
    <property type="match status" value="1"/>
</dbReference>
<evidence type="ECO:0000256" key="4">
    <source>
        <dbReference type="PROSITE-ProRule" id="PRU00335"/>
    </source>
</evidence>
<dbReference type="SUPFAM" id="SSF48498">
    <property type="entry name" value="Tetracyclin repressor-like, C-terminal domain"/>
    <property type="match status" value="1"/>
</dbReference>
<protein>
    <recommendedName>
        <fullName evidence="5">HTH tetR-type domain-containing protein</fullName>
    </recommendedName>
</protein>
<organism evidence="6 7">
    <name type="scientific">Salinactinospora qingdaonensis</name>
    <dbReference type="NCBI Taxonomy" id="702744"/>
    <lineage>
        <taxon>Bacteria</taxon>
        <taxon>Bacillati</taxon>
        <taxon>Actinomycetota</taxon>
        <taxon>Actinomycetes</taxon>
        <taxon>Streptosporangiales</taxon>
        <taxon>Nocardiopsidaceae</taxon>
        <taxon>Salinactinospora</taxon>
    </lineage>
</organism>
<dbReference type="PANTHER" id="PTHR30055">
    <property type="entry name" value="HTH-TYPE TRANSCRIPTIONAL REGULATOR RUTR"/>
    <property type="match status" value="1"/>
</dbReference>
<name>A0ABP7GCA2_9ACTN</name>
<sequence>MSTTKGELRRAAILDAAEKTLLHHGHAGLSLRAVATAASIRLGHLQHYFPSRSRLVEALLDRVLRRSLQRLAQHTEGTPHDADPATLVETLLAEQHDATLVRVFVEIWALAASDREAATAVRGFYRTYTEMVADHIGRLCPYLTPRSRWARAHVFIALLEGAALMRSGIAADATEAGDAHLRRTALVLLSGRYGDLPE</sequence>
<dbReference type="InterPro" id="IPR036271">
    <property type="entry name" value="Tet_transcr_reg_TetR-rel_C_sf"/>
</dbReference>
<evidence type="ECO:0000256" key="1">
    <source>
        <dbReference type="ARBA" id="ARBA00023015"/>
    </source>
</evidence>
<keyword evidence="1" id="KW-0805">Transcription regulation</keyword>
<comment type="caution">
    <text evidence="6">The sequence shown here is derived from an EMBL/GenBank/DDBJ whole genome shotgun (WGS) entry which is preliminary data.</text>
</comment>
<dbReference type="InterPro" id="IPR050109">
    <property type="entry name" value="HTH-type_TetR-like_transc_reg"/>
</dbReference>
<keyword evidence="3" id="KW-0804">Transcription</keyword>
<dbReference type="SUPFAM" id="SSF46689">
    <property type="entry name" value="Homeodomain-like"/>
    <property type="match status" value="1"/>
</dbReference>
<gene>
    <name evidence="6" type="ORF">GCM10022402_42990</name>
</gene>
<dbReference type="PANTHER" id="PTHR30055:SF234">
    <property type="entry name" value="HTH-TYPE TRANSCRIPTIONAL REGULATOR BETI"/>
    <property type="match status" value="1"/>
</dbReference>
<keyword evidence="2 4" id="KW-0238">DNA-binding</keyword>
<dbReference type="PROSITE" id="PS50977">
    <property type="entry name" value="HTH_TETR_2"/>
    <property type="match status" value="1"/>
</dbReference>
<dbReference type="InterPro" id="IPR001647">
    <property type="entry name" value="HTH_TetR"/>
</dbReference>
<evidence type="ECO:0000313" key="6">
    <source>
        <dbReference type="EMBL" id="GAA3760497.1"/>
    </source>
</evidence>
<dbReference type="Proteomes" id="UP001500908">
    <property type="component" value="Unassembled WGS sequence"/>
</dbReference>
<evidence type="ECO:0000313" key="7">
    <source>
        <dbReference type="Proteomes" id="UP001500908"/>
    </source>
</evidence>
<accession>A0ABP7GCA2</accession>
<proteinExistence type="predicted"/>
<dbReference type="EMBL" id="BAABDD010000031">
    <property type="protein sequence ID" value="GAA3760497.1"/>
    <property type="molecule type" value="Genomic_DNA"/>
</dbReference>
<dbReference type="Pfam" id="PF00440">
    <property type="entry name" value="TetR_N"/>
    <property type="match status" value="1"/>
</dbReference>
<feature type="DNA-binding region" description="H-T-H motif" evidence="4">
    <location>
        <begin position="30"/>
        <end position="49"/>
    </location>
</feature>
<evidence type="ECO:0000256" key="2">
    <source>
        <dbReference type="ARBA" id="ARBA00023125"/>
    </source>
</evidence>
<dbReference type="RefSeq" id="WP_344975520.1">
    <property type="nucleotide sequence ID" value="NZ_BAABDD010000031.1"/>
</dbReference>
<feature type="domain" description="HTH tetR-type" evidence="5">
    <location>
        <begin position="7"/>
        <end position="67"/>
    </location>
</feature>